<sequence>MLNDHFKILFRTFMVLYFLCFATCRSSLRYYHDITYNISFSEMDKTALRGGNRISIVRFLSKSSNQADIISSVFSDNLLFFFPHKRYQGNDFKSFR</sequence>
<proteinExistence type="predicted"/>
<dbReference type="AlphaFoldDB" id="M6BFH4"/>
<dbReference type="EMBL" id="ANMU01000160">
    <property type="protein sequence ID" value="EMJ78289.1"/>
    <property type="molecule type" value="Genomic_DNA"/>
</dbReference>
<name>M6BFH4_LEPBO</name>
<dbReference type="PATRIC" id="fig|1218567.3.peg.3893"/>
<accession>M6BFH4</accession>
<gene>
    <name evidence="1" type="ORF">LEP1GSC016_0744</name>
</gene>
<dbReference type="Proteomes" id="UP000011873">
    <property type="component" value="Unassembled WGS sequence"/>
</dbReference>
<comment type="caution">
    <text evidence="1">The sequence shown here is derived from an EMBL/GenBank/DDBJ whole genome shotgun (WGS) entry which is preliminary data.</text>
</comment>
<evidence type="ECO:0000313" key="1">
    <source>
        <dbReference type="EMBL" id="EMJ78289.1"/>
    </source>
</evidence>
<reference evidence="1 2" key="1">
    <citation type="submission" date="2013-01" db="EMBL/GenBank/DDBJ databases">
        <authorList>
            <person name="Harkins D.M."/>
            <person name="Durkin A.S."/>
            <person name="Brinkac L.M."/>
            <person name="Haft D.H."/>
            <person name="Selengut J.D."/>
            <person name="Sanka R."/>
            <person name="DePew J."/>
            <person name="Purushe J."/>
            <person name="Galloway R.L."/>
            <person name="Vinetz J.M."/>
            <person name="Sutton G.G."/>
            <person name="Nierman W.C."/>
            <person name="Fouts D.E."/>
        </authorList>
    </citation>
    <scope>NUCLEOTIDE SEQUENCE [LARGE SCALE GENOMIC DNA]</scope>
    <source>
        <strain evidence="1 2">Sponselee CDC</strain>
    </source>
</reference>
<organism evidence="1 2">
    <name type="scientific">Leptospira borgpetersenii serovar Hardjo-bovis str. Sponselee</name>
    <dbReference type="NCBI Taxonomy" id="1303729"/>
    <lineage>
        <taxon>Bacteria</taxon>
        <taxon>Pseudomonadati</taxon>
        <taxon>Spirochaetota</taxon>
        <taxon>Spirochaetia</taxon>
        <taxon>Leptospirales</taxon>
        <taxon>Leptospiraceae</taxon>
        <taxon>Leptospira</taxon>
    </lineage>
</organism>
<evidence type="ECO:0000313" key="2">
    <source>
        <dbReference type="Proteomes" id="UP000011873"/>
    </source>
</evidence>
<protein>
    <submittedName>
        <fullName evidence="1">Uncharacterized protein</fullName>
    </submittedName>
</protein>